<comment type="similarity">
    <text evidence="7">Belongs to the binding-protein-dependent transport system permease family.</text>
</comment>
<evidence type="ECO:0000313" key="10">
    <source>
        <dbReference type="Proteomes" id="UP000036932"/>
    </source>
</evidence>
<sequence>MNRTFRNPAAFLVFIIPTLLLYSVFYLYPLSSTVMYAFSEWDGLSAPVFNGLDNFKRALADEQLYRSLLNNLAFTGFALLVQLPIILGSAILISEVRRFSGFYKTTFFMPAILSTPVVAVLWSFVVFHPEIGLLNLILRGIGFDHWVKAWLADDHTALLSILVANAWANVGFYIVLALAAIYGISKEIQEAAQVDGANFFQRAIHITLPMIKPIISVIVLLKVAGSLKTLDIVMVMTGGGPAGLTDVMATYMYRVGFQYLESGYANTIAFIMVIFTVILTGITSFITKKLEEV</sequence>
<feature type="transmembrane region" description="Helical" evidence="7">
    <location>
        <begin position="105"/>
        <end position="125"/>
    </location>
</feature>
<feature type="transmembrane region" description="Helical" evidence="7">
    <location>
        <begin position="233"/>
        <end position="253"/>
    </location>
</feature>
<feature type="transmembrane region" description="Helical" evidence="7">
    <location>
        <begin position="265"/>
        <end position="287"/>
    </location>
</feature>
<dbReference type="Gene3D" id="1.10.3720.10">
    <property type="entry name" value="MetI-like"/>
    <property type="match status" value="1"/>
</dbReference>
<organism evidence="9 10">
    <name type="scientific">Paenibacillus solani</name>
    <dbReference type="NCBI Taxonomy" id="1705565"/>
    <lineage>
        <taxon>Bacteria</taxon>
        <taxon>Bacillati</taxon>
        <taxon>Bacillota</taxon>
        <taxon>Bacilli</taxon>
        <taxon>Bacillales</taxon>
        <taxon>Paenibacillaceae</taxon>
        <taxon>Paenibacillus</taxon>
    </lineage>
</organism>
<comment type="subcellular location">
    <subcellularLocation>
        <location evidence="1 7">Cell membrane</location>
        <topology evidence="1 7">Multi-pass membrane protein</topology>
    </subcellularLocation>
</comment>
<keyword evidence="10" id="KW-1185">Reference proteome</keyword>
<dbReference type="PROSITE" id="PS50928">
    <property type="entry name" value="ABC_TM1"/>
    <property type="match status" value="1"/>
</dbReference>
<dbReference type="InterPro" id="IPR035906">
    <property type="entry name" value="MetI-like_sf"/>
</dbReference>
<evidence type="ECO:0000256" key="2">
    <source>
        <dbReference type="ARBA" id="ARBA00022448"/>
    </source>
</evidence>
<evidence type="ECO:0000256" key="3">
    <source>
        <dbReference type="ARBA" id="ARBA00022475"/>
    </source>
</evidence>
<dbReference type="OrthoDB" id="152280at2"/>
<dbReference type="InterPro" id="IPR000515">
    <property type="entry name" value="MetI-like"/>
</dbReference>
<dbReference type="PATRIC" id="fig|1705565.3.peg.2877"/>
<feature type="domain" description="ABC transmembrane type-1" evidence="8">
    <location>
        <begin position="68"/>
        <end position="283"/>
    </location>
</feature>
<accession>A0A0M1P239</accession>
<name>A0A0M1P239_9BACL</name>
<feature type="transmembrane region" description="Helical" evidence="7">
    <location>
        <begin position="203"/>
        <end position="221"/>
    </location>
</feature>
<keyword evidence="6 7" id="KW-0472">Membrane</keyword>
<evidence type="ECO:0000313" key="9">
    <source>
        <dbReference type="EMBL" id="KOR88563.1"/>
    </source>
</evidence>
<keyword evidence="3" id="KW-1003">Cell membrane</keyword>
<evidence type="ECO:0000256" key="6">
    <source>
        <dbReference type="ARBA" id="ARBA00023136"/>
    </source>
</evidence>
<dbReference type="InterPro" id="IPR051393">
    <property type="entry name" value="ABC_transporter_permease"/>
</dbReference>
<evidence type="ECO:0000259" key="8">
    <source>
        <dbReference type="PROSITE" id="PS50928"/>
    </source>
</evidence>
<evidence type="ECO:0000256" key="5">
    <source>
        <dbReference type="ARBA" id="ARBA00022989"/>
    </source>
</evidence>
<feature type="transmembrane region" description="Helical" evidence="7">
    <location>
        <begin position="9"/>
        <end position="28"/>
    </location>
</feature>
<gene>
    <name evidence="9" type="ORF">AM231_04945</name>
</gene>
<dbReference type="Proteomes" id="UP000036932">
    <property type="component" value="Unassembled WGS sequence"/>
</dbReference>
<dbReference type="AlphaFoldDB" id="A0A0M1P239"/>
<reference evidence="10" key="1">
    <citation type="submission" date="2015-08" db="EMBL/GenBank/DDBJ databases">
        <title>Genome sequencing project for genomic taxonomy and phylogenomics of Bacillus-like bacteria.</title>
        <authorList>
            <person name="Liu B."/>
            <person name="Wang J."/>
            <person name="Zhu Y."/>
            <person name="Liu G."/>
            <person name="Chen Q."/>
            <person name="Chen Z."/>
            <person name="Lan J."/>
            <person name="Che J."/>
            <person name="Ge C."/>
            <person name="Shi H."/>
            <person name="Pan Z."/>
            <person name="Liu X."/>
        </authorList>
    </citation>
    <scope>NUCLEOTIDE SEQUENCE [LARGE SCALE GENOMIC DNA]</scope>
    <source>
        <strain evidence="10">FJAT-22460</strain>
    </source>
</reference>
<evidence type="ECO:0000256" key="7">
    <source>
        <dbReference type="RuleBase" id="RU363032"/>
    </source>
</evidence>
<dbReference type="RefSeq" id="WP_054401547.1">
    <property type="nucleotide sequence ID" value="NZ_LIUT01000001.1"/>
</dbReference>
<keyword evidence="2 7" id="KW-0813">Transport</keyword>
<keyword evidence="4 7" id="KW-0812">Transmembrane</keyword>
<dbReference type="SUPFAM" id="SSF161098">
    <property type="entry name" value="MetI-like"/>
    <property type="match status" value="1"/>
</dbReference>
<feature type="transmembrane region" description="Helical" evidence="7">
    <location>
        <begin position="158"/>
        <end position="183"/>
    </location>
</feature>
<dbReference type="PANTHER" id="PTHR30193:SF41">
    <property type="entry name" value="DIACETYLCHITOBIOSE UPTAKE SYSTEM PERMEASE PROTEIN NGCF"/>
    <property type="match status" value="1"/>
</dbReference>
<evidence type="ECO:0000256" key="1">
    <source>
        <dbReference type="ARBA" id="ARBA00004651"/>
    </source>
</evidence>
<proteinExistence type="inferred from homology"/>
<dbReference type="PANTHER" id="PTHR30193">
    <property type="entry name" value="ABC TRANSPORTER PERMEASE PROTEIN"/>
    <property type="match status" value="1"/>
</dbReference>
<dbReference type="GO" id="GO:0055085">
    <property type="term" value="P:transmembrane transport"/>
    <property type="evidence" value="ECO:0007669"/>
    <property type="project" value="InterPro"/>
</dbReference>
<feature type="transmembrane region" description="Helical" evidence="7">
    <location>
        <begin position="72"/>
        <end position="93"/>
    </location>
</feature>
<dbReference type="Pfam" id="PF00528">
    <property type="entry name" value="BPD_transp_1"/>
    <property type="match status" value="1"/>
</dbReference>
<keyword evidence="5 7" id="KW-1133">Transmembrane helix</keyword>
<protein>
    <submittedName>
        <fullName evidence="9">Sugar ABC transporter permease</fullName>
    </submittedName>
</protein>
<evidence type="ECO:0000256" key="4">
    <source>
        <dbReference type="ARBA" id="ARBA00022692"/>
    </source>
</evidence>
<dbReference type="EMBL" id="LIUT01000001">
    <property type="protein sequence ID" value="KOR88563.1"/>
    <property type="molecule type" value="Genomic_DNA"/>
</dbReference>
<dbReference type="GO" id="GO:0005886">
    <property type="term" value="C:plasma membrane"/>
    <property type="evidence" value="ECO:0007669"/>
    <property type="project" value="UniProtKB-SubCell"/>
</dbReference>
<comment type="caution">
    <text evidence="9">The sequence shown here is derived from an EMBL/GenBank/DDBJ whole genome shotgun (WGS) entry which is preliminary data.</text>
</comment>
<dbReference type="CDD" id="cd06261">
    <property type="entry name" value="TM_PBP2"/>
    <property type="match status" value="1"/>
</dbReference>